<dbReference type="EMBL" id="JAHMHK010000020">
    <property type="protein sequence ID" value="MBU4693970.1"/>
    <property type="molecule type" value="Genomic_DNA"/>
</dbReference>
<comment type="caution">
    <text evidence="2">The sequence shown here is derived from an EMBL/GenBank/DDBJ whole genome shotgun (WGS) entry which is preliminary data.</text>
</comment>
<organism evidence="2 3">
    <name type="scientific">Mycoplasma zalophidermidis</name>
    <dbReference type="NCBI Taxonomy" id="398174"/>
    <lineage>
        <taxon>Bacteria</taxon>
        <taxon>Bacillati</taxon>
        <taxon>Mycoplasmatota</taxon>
        <taxon>Mollicutes</taxon>
        <taxon>Mycoplasmataceae</taxon>
        <taxon>Mycoplasma</taxon>
    </lineage>
</organism>
<reference evidence="2" key="1">
    <citation type="submission" date="2021-06" db="EMBL/GenBank/DDBJ databases">
        <title>Novel Mycoplasma species detected in California sea lions (Zalophus californianus) from the USA.</title>
        <authorList>
            <person name="Volokhov D.V."/>
            <person name="Furtak V.A."/>
            <person name="Zagorodnyaya T.A."/>
        </authorList>
    </citation>
    <scope>NUCLEOTIDE SEQUENCE [LARGE SCALE GENOMIC DNA]</scope>
    <source>
        <strain evidence="2">CSL 4779</strain>
    </source>
</reference>
<gene>
    <name evidence="2" type="ORF">KQ878_03710</name>
</gene>
<evidence type="ECO:0000256" key="1">
    <source>
        <dbReference type="ARBA" id="ARBA00006539"/>
    </source>
</evidence>
<feature type="non-terminal residue" evidence="2">
    <location>
        <position position="211"/>
    </location>
</feature>
<protein>
    <submittedName>
        <fullName evidence="2">UPF0236 family protein</fullName>
    </submittedName>
</protein>
<proteinExistence type="inferred from homology"/>
<evidence type="ECO:0000313" key="2">
    <source>
        <dbReference type="EMBL" id="MBU4693970.1"/>
    </source>
</evidence>
<comment type="similarity">
    <text evidence="1">Belongs to the UPF0236 family.</text>
</comment>
<dbReference type="Proteomes" id="UP000812267">
    <property type="component" value="Unassembled WGS sequence"/>
</dbReference>
<dbReference type="Pfam" id="PF06782">
    <property type="entry name" value="UPF0236"/>
    <property type="match status" value="1"/>
</dbReference>
<sequence length="211" mass="24783">MKRELYYHDKILKNLAICKYDFELVKACILADLNNTKLPTEVVAKQPSKQHLFYLKKRFKIDEQIRAKNKLEISKNEAILAGQKNSKIHLEIDDLFINFQGRKYGEKLRCREAIIHSNFIGGNRSNKRKKNRSAICLFFLKKLSAKSDQNNDLNYFSNRLNDYIEKLNLNKNSIIFKGDGARWMKSISQKIGVKYVLDYFHLVKKINETFG</sequence>
<keyword evidence="3" id="KW-1185">Reference proteome</keyword>
<evidence type="ECO:0000313" key="3">
    <source>
        <dbReference type="Proteomes" id="UP000812267"/>
    </source>
</evidence>
<dbReference type="InterPro" id="IPR009620">
    <property type="entry name" value="UPF0236"/>
</dbReference>
<name>A0ABS6DSH5_9MOLU</name>
<dbReference type="RefSeq" id="WP_216567975.1">
    <property type="nucleotide sequence ID" value="NZ_JAHMHK010000020.1"/>
</dbReference>
<accession>A0ABS6DSH5</accession>